<dbReference type="STRING" id="667725.A0A0L0FTY8"/>
<dbReference type="SUPFAM" id="SSF52833">
    <property type="entry name" value="Thioredoxin-like"/>
    <property type="match status" value="1"/>
</dbReference>
<dbReference type="CDD" id="cd00570">
    <property type="entry name" value="GST_N_family"/>
    <property type="match status" value="1"/>
</dbReference>
<reference evidence="3 4" key="1">
    <citation type="submission" date="2011-02" db="EMBL/GenBank/DDBJ databases">
        <title>The Genome Sequence of Sphaeroforma arctica JP610.</title>
        <authorList>
            <consortium name="The Broad Institute Genome Sequencing Platform"/>
            <person name="Russ C."/>
            <person name="Cuomo C."/>
            <person name="Young S.K."/>
            <person name="Zeng Q."/>
            <person name="Gargeya S."/>
            <person name="Alvarado L."/>
            <person name="Berlin A."/>
            <person name="Chapman S.B."/>
            <person name="Chen Z."/>
            <person name="Freedman E."/>
            <person name="Gellesch M."/>
            <person name="Goldberg J."/>
            <person name="Griggs A."/>
            <person name="Gujja S."/>
            <person name="Heilman E."/>
            <person name="Heiman D."/>
            <person name="Howarth C."/>
            <person name="Mehta T."/>
            <person name="Neiman D."/>
            <person name="Pearson M."/>
            <person name="Roberts A."/>
            <person name="Saif S."/>
            <person name="Shea T."/>
            <person name="Shenoy N."/>
            <person name="Sisk P."/>
            <person name="Stolte C."/>
            <person name="Sykes S."/>
            <person name="White J."/>
            <person name="Yandava C."/>
            <person name="Burger G."/>
            <person name="Gray M.W."/>
            <person name="Holland P.W.H."/>
            <person name="King N."/>
            <person name="Lang F.B.F."/>
            <person name="Roger A.J."/>
            <person name="Ruiz-Trillo I."/>
            <person name="Haas B."/>
            <person name="Nusbaum C."/>
            <person name="Birren B."/>
        </authorList>
    </citation>
    <scope>NUCLEOTIDE SEQUENCE [LARGE SCALE GENOMIC DNA]</scope>
    <source>
        <strain evidence="3 4">JP610</strain>
    </source>
</reference>
<dbReference type="Proteomes" id="UP000054560">
    <property type="component" value="Unassembled WGS sequence"/>
</dbReference>
<dbReference type="SFLD" id="SFLDS00019">
    <property type="entry name" value="Glutathione_Transferase_(cytos"/>
    <property type="match status" value="1"/>
</dbReference>
<gene>
    <name evidence="3" type="ORF">SARC_07352</name>
</gene>
<dbReference type="EMBL" id="KQ242172">
    <property type="protein sequence ID" value="KNC80287.1"/>
    <property type="molecule type" value="Genomic_DNA"/>
</dbReference>
<accession>A0A0L0FTY8</accession>
<dbReference type="OrthoDB" id="4951845at2759"/>
<dbReference type="Pfam" id="PF13417">
    <property type="entry name" value="GST_N_3"/>
    <property type="match status" value="1"/>
</dbReference>
<dbReference type="InterPro" id="IPR036282">
    <property type="entry name" value="Glutathione-S-Trfase_C_sf"/>
</dbReference>
<keyword evidence="1" id="KW-0175">Coiled coil</keyword>
<feature type="domain" description="GST N-terminal" evidence="2">
    <location>
        <begin position="3"/>
        <end position="85"/>
    </location>
</feature>
<sequence>MAGTVLLFHFPPGVESMVVRQVLEAKDVAYEDSVLNTLIDEDIAPWYIEELNENADVPTLVHGKKVITDVHYICSYIEKNFPEPSVVPTDATQSAENTDWTKRCLSMANSVLYRKQSGVARYMTIDKLMQRLGTATQHKKDNPALASTYDNVIKKTQQLINDLEDDNVSSQKMEELEAFLDELDLHLKQKQNMVGGTFTLADTACIALLRHLEVSRLSGLWVDGKRRNIARYYRRQKGSHPFGAAIEEYPMTLDLILPSLVSTGKRMLHKKPTQTALVGVAAVLGIGYLLRGPSPNAPIMVYF</sequence>
<dbReference type="GeneID" id="25907856"/>
<feature type="coiled-coil region" evidence="1">
    <location>
        <begin position="146"/>
        <end position="193"/>
    </location>
</feature>
<evidence type="ECO:0000259" key="2">
    <source>
        <dbReference type="PROSITE" id="PS50404"/>
    </source>
</evidence>
<name>A0A0L0FTY8_9EUKA</name>
<dbReference type="CDD" id="cd00299">
    <property type="entry name" value="GST_C_family"/>
    <property type="match status" value="1"/>
</dbReference>
<dbReference type="AlphaFoldDB" id="A0A0L0FTY8"/>
<dbReference type="GO" id="GO:0004364">
    <property type="term" value="F:glutathione transferase activity"/>
    <property type="evidence" value="ECO:0007669"/>
    <property type="project" value="InterPro"/>
</dbReference>
<dbReference type="Gene3D" id="3.40.30.10">
    <property type="entry name" value="Glutaredoxin"/>
    <property type="match status" value="1"/>
</dbReference>
<dbReference type="Pfam" id="PF13410">
    <property type="entry name" value="GST_C_2"/>
    <property type="match status" value="1"/>
</dbReference>
<dbReference type="Gene3D" id="1.20.1050.10">
    <property type="match status" value="1"/>
</dbReference>
<dbReference type="InterPro" id="IPR036249">
    <property type="entry name" value="Thioredoxin-like_sf"/>
</dbReference>
<dbReference type="PROSITE" id="PS50404">
    <property type="entry name" value="GST_NTER"/>
    <property type="match status" value="1"/>
</dbReference>
<dbReference type="eggNOG" id="KOG4420">
    <property type="taxonomic scope" value="Eukaryota"/>
</dbReference>
<keyword evidence="4" id="KW-1185">Reference proteome</keyword>
<dbReference type="RefSeq" id="XP_014154189.1">
    <property type="nucleotide sequence ID" value="XM_014298714.1"/>
</dbReference>
<evidence type="ECO:0000313" key="4">
    <source>
        <dbReference type="Proteomes" id="UP000054560"/>
    </source>
</evidence>
<dbReference type="InterPro" id="IPR044617">
    <property type="entry name" value="TCHQD"/>
</dbReference>
<evidence type="ECO:0000256" key="1">
    <source>
        <dbReference type="SAM" id="Coils"/>
    </source>
</evidence>
<protein>
    <recommendedName>
        <fullName evidence="2">GST N-terminal domain-containing protein</fullName>
    </recommendedName>
</protein>
<dbReference type="PANTHER" id="PTHR45374">
    <property type="entry name" value="GLUTATHIONE S-TRANSFERASE TCHQD"/>
    <property type="match status" value="1"/>
</dbReference>
<dbReference type="InterPro" id="IPR040079">
    <property type="entry name" value="Glutathione_S-Trfase"/>
</dbReference>
<dbReference type="PANTHER" id="PTHR45374:SF1">
    <property type="entry name" value="GLUTATHIONE S-TRANSFERASE TCHQD"/>
    <property type="match status" value="1"/>
</dbReference>
<dbReference type="InterPro" id="IPR004045">
    <property type="entry name" value="Glutathione_S-Trfase_N"/>
</dbReference>
<proteinExistence type="predicted"/>
<evidence type="ECO:0000313" key="3">
    <source>
        <dbReference type="EMBL" id="KNC80287.1"/>
    </source>
</evidence>
<organism evidence="3 4">
    <name type="scientific">Sphaeroforma arctica JP610</name>
    <dbReference type="NCBI Taxonomy" id="667725"/>
    <lineage>
        <taxon>Eukaryota</taxon>
        <taxon>Ichthyosporea</taxon>
        <taxon>Ichthyophonida</taxon>
        <taxon>Sphaeroforma</taxon>
    </lineage>
</organism>
<dbReference type="SUPFAM" id="SSF47616">
    <property type="entry name" value="GST C-terminal domain-like"/>
    <property type="match status" value="1"/>
</dbReference>